<feature type="compositionally biased region" description="Basic and acidic residues" evidence="2">
    <location>
        <begin position="21"/>
        <end position="34"/>
    </location>
</feature>
<reference evidence="3 4" key="1">
    <citation type="journal article" date="2015" name="Genome Biol. Evol.">
        <title>Phylogenomic analyses indicate that early fungi evolved digesting cell walls of algal ancestors of land plants.</title>
        <authorList>
            <person name="Chang Y."/>
            <person name="Wang S."/>
            <person name="Sekimoto S."/>
            <person name="Aerts A.L."/>
            <person name="Choi C."/>
            <person name="Clum A."/>
            <person name="LaButti K.M."/>
            <person name="Lindquist E.A."/>
            <person name="Yee Ngan C."/>
            <person name="Ohm R.A."/>
            <person name="Salamov A.A."/>
            <person name="Grigoriev I.V."/>
            <person name="Spatafora J.W."/>
            <person name="Berbee M.L."/>
        </authorList>
    </citation>
    <scope>NUCLEOTIDE SEQUENCE [LARGE SCALE GENOMIC DNA]</scope>
    <source>
        <strain evidence="3 4">JEL478</strain>
    </source>
</reference>
<protein>
    <submittedName>
        <fullName evidence="3">Uncharacterized protein</fullName>
    </submittedName>
</protein>
<feature type="compositionally biased region" description="Polar residues" evidence="2">
    <location>
        <begin position="1"/>
        <end position="20"/>
    </location>
</feature>
<gene>
    <name evidence="3" type="ORF">M427DRAFT_188370</name>
</gene>
<organism evidence="3 4">
    <name type="scientific">Gonapodya prolifera (strain JEL478)</name>
    <name type="common">Monoblepharis prolifera</name>
    <dbReference type="NCBI Taxonomy" id="1344416"/>
    <lineage>
        <taxon>Eukaryota</taxon>
        <taxon>Fungi</taxon>
        <taxon>Fungi incertae sedis</taxon>
        <taxon>Chytridiomycota</taxon>
        <taxon>Chytridiomycota incertae sedis</taxon>
        <taxon>Monoblepharidomycetes</taxon>
        <taxon>Monoblepharidales</taxon>
        <taxon>Gonapodyaceae</taxon>
        <taxon>Gonapodya</taxon>
    </lineage>
</organism>
<feature type="compositionally biased region" description="Low complexity" evidence="2">
    <location>
        <begin position="82"/>
        <end position="93"/>
    </location>
</feature>
<evidence type="ECO:0000256" key="1">
    <source>
        <dbReference type="SAM" id="Coils"/>
    </source>
</evidence>
<feature type="region of interest" description="Disordered" evidence="2">
    <location>
        <begin position="1"/>
        <end position="117"/>
    </location>
</feature>
<evidence type="ECO:0000313" key="4">
    <source>
        <dbReference type="Proteomes" id="UP000070544"/>
    </source>
</evidence>
<dbReference type="Gene3D" id="1.10.287.1490">
    <property type="match status" value="1"/>
</dbReference>
<evidence type="ECO:0000313" key="3">
    <source>
        <dbReference type="EMBL" id="KXS10127.1"/>
    </source>
</evidence>
<keyword evidence="4" id="KW-1185">Reference proteome</keyword>
<dbReference type="AlphaFoldDB" id="A0A139A026"/>
<keyword evidence="1" id="KW-0175">Coiled coil</keyword>
<dbReference type="EMBL" id="KQ965836">
    <property type="protein sequence ID" value="KXS10127.1"/>
    <property type="molecule type" value="Genomic_DNA"/>
</dbReference>
<evidence type="ECO:0000256" key="2">
    <source>
        <dbReference type="SAM" id="MobiDB-lite"/>
    </source>
</evidence>
<proteinExistence type="predicted"/>
<dbReference type="Proteomes" id="UP000070544">
    <property type="component" value="Unassembled WGS sequence"/>
</dbReference>
<accession>A0A139A026</accession>
<feature type="coiled-coil region" evidence="1">
    <location>
        <begin position="158"/>
        <end position="185"/>
    </location>
</feature>
<name>A0A139A026_GONPJ</name>
<sequence>MTSASKSPSFLTRFFQSTKQKAGEEGEPQTDRHPHPNRALPKVTNVSGVVHPPRTSPSAKAPNAAARDIPAGDSKRTPRPAPAASIDPAPASIHLPPHHPTSKPPPTIPRAPETESARLAREVWREILEERNRGDRLEGDAHAIEMTIGEMLKEHQLQLELEQSIAKLTEEKTRLAQRLMAEMAEFSTGRWKGFDIRDFIPPGEEDKPHRLAHEVDKQHRALTQEARRVKAHVHQRNLELGKARSDCVALDAKAEKARVDLELLDVEVETKKAQIAQMEGDERMMMEDMDSLRWEREEIAAKLSQFAPVVDQLERLAEFWETERACYNAHKAVIEEYMKDFKEDVAKTQAWLDGVLGALEKDVNARSLEV</sequence>